<dbReference type="Pfam" id="PF05390">
    <property type="entry name" value="Kre9_KNH1_C"/>
    <property type="match status" value="1"/>
</dbReference>
<keyword evidence="6" id="KW-1185">Reference proteome</keyword>
<dbReference type="Proteomes" id="UP000799764">
    <property type="component" value="Unassembled WGS sequence"/>
</dbReference>
<dbReference type="PANTHER" id="PTHR28154:SF1">
    <property type="entry name" value="CELL WALL SYNTHESIS PROTEIN KNH1-RELATED"/>
    <property type="match status" value="1"/>
</dbReference>
<dbReference type="AlphaFoldDB" id="A0A9P4PF54"/>
<dbReference type="InterPro" id="IPR008659">
    <property type="entry name" value="Kre9/Knh1_C"/>
</dbReference>
<proteinExistence type="predicted"/>
<comment type="caution">
    <text evidence="5">The sequence shown here is derived from an EMBL/GenBank/DDBJ whole genome shotgun (WGS) entry which is preliminary data.</text>
</comment>
<name>A0A9P4PF54_9PLEO</name>
<dbReference type="EMBL" id="MU001503">
    <property type="protein sequence ID" value="KAF2442996.1"/>
    <property type="molecule type" value="Genomic_DNA"/>
</dbReference>
<evidence type="ECO:0000256" key="1">
    <source>
        <dbReference type="ARBA" id="ARBA00022729"/>
    </source>
</evidence>
<evidence type="ECO:0000313" key="6">
    <source>
        <dbReference type="Proteomes" id="UP000799764"/>
    </source>
</evidence>
<feature type="signal peptide" evidence="2">
    <location>
        <begin position="1"/>
        <end position="20"/>
    </location>
</feature>
<feature type="domain" description="Yeast cell wall synthesis Kre9/Knh1-like N-terminal" evidence="4">
    <location>
        <begin position="26"/>
        <end position="131"/>
    </location>
</feature>
<dbReference type="GO" id="GO:0031505">
    <property type="term" value="P:fungal-type cell wall organization"/>
    <property type="evidence" value="ECO:0007669"/>
    <property type="project" value="TreeGrafter"/>
</dbReference>
<feature type="domain" description="Yeast cell wall synthesis Kre9/Knh1 C-terminal" evidence="3">
    <location>
        <begin position="176"/>
        <end position="255"/>
    </location>
</feature>
<reference evidence="5" key="1">
    <citation type="journal article" date="2020" name="Stud. Mycol.">
        <title>101 Dothideomycetes genomes: a test case for predicting lifestyles and emergence of pathogens.</title>
        <authorList>
            <person name="Haridas S."/>
            <person name="Albert R."/>
            <person name="Binder M."/>
            <person name="Bloem J."/>
            <person name="Labutti K."/>
            <person name="Salamov A."/>
            <person name="Andreopoulos B."/>
            <person name="Baker S."/>
            <person name="Barry K."/>
            <person name="Bills G."/>
            <person name="Bluhm B."/>
            <person name="Cannon C."/>
            <person name="Castanera R."/>
            <person name="Culley D."/>
            <person name="Daum C."/>
            <person name="Ezra D."/>
            <person name="Gonzalez J."/>
            <person name="Henrissat B."/>
            <person name="Kuo A."/>
            <person name="Liang C."/>
            <person name="Lipzen A."/>
            <person name="Lutzoni F."/>
            <person name="Magnuson J."/>
            <person name="Mondo S."/>
            <person name="Nolan M."/>
            <person name="Ohm R."/>
            <person name="Pangilinan J."/>
            <person name="Park H.-J."/>
            <person name="Ramirez L."/>
            <person name="Alfaro M."/>
            <person name="Sun H."/>
            <person name="Tritt A."/>
            <person name="Yoshinaga Y."/>
            <person name="Zwiers L.-H."/>
            <person name="Turgeon B."/>
            <person name="Goodwin S."/>
            <person name="Spatafora J."/>
            <person name="Crous P."/>
            <person name="Grigoriev I."/>
        </authorList>
    </citation>
    <scope>NUCLEOTIDE SEQUENCE</scope>
    <source>
        <strain evidence="5">CBS 690.94</strain>
    </source>
</reference>
<dbReference type="Pfam" id="PF10342">
    <property type="entry name" value="Kre9_KNH"/>
    <property type="match status" value="1"/>
</dbReference>
<feature type="chain" id="PRO_5040247121" evidence="2">
    <location>
        <begin position="21"/>
        <end position="265"/>
    </location>
</feature>
<sequence>MGRLLAPLAVLTTLATLVSAGIKITSPSKGTTLKAGDAIEVKWDFAGSGPDADDLTTYQVFLCAGPNDPGNANTITYPITTSGSFAKGGTSVQGKIPDTVGGNSPSNAYYVKIIAAGSKGGTYTVFSDRFSYKDMKSSFSAALTSALSTVKDTTGPAAVDTTVKDPADVSDVADDEYDVEYTMQTGATRFAPMQPVPPTKITAKQAKPLYPTSSVKIATAALPIPSVQTTITQSQTHKVTSMENTVAAAPMPSDDMAKFLRRWAD</sequence>
<keyword evidence="1 2" id="KW-0732">Signal</keyword>
<accession>A0A9P4PF54</accession>
<dbReference type="GO" id="GO:0042546">
    <property type="term" value="P:cell wall biogenesis"/>
    <property type="evidence" value="ECO:0007669"/>
    <property type="project" value="InterPro"/>
</dbReference>
<dbReference type="InterPro" id="IPR018466">
    <property type="entry name" value="Kre9/Knh1-like_N"/>
</dbReference>
<evidence type="ECO:0000313" key="5">
    <source>
        <dbReference type="EMBL" id="KAF2442996.1"/>
    </source>
</evidence>
<evidence type="ECO:0000259" key="3">
    <source>
        <dbReference type="Pfam" id="PF05390"/>
    </source>
</evidence>
<evidence type="ECO:0000256" key="2">
    <source>
        <dbReference type="SAM" id="SignalP"/>
    </source>
</evidence>
<organism evidence="5 6">
    <name type="scientific">Karstenula rhodostoma CBS 690.94</name>
    <dbReference type="NCBI Taxonomy" id="1392251"/>
    <lineage>
        <taxon>Eukaryota</taxon>
        <taxon>Fungi</taxon>
        <taxon>Dikarya</taxon>
        <taxon>Ascomycota</taxon>
        <taxon>Pezizomycotina</taxon>
        <taxon>Dothideomycetes</taxon>
        <taxon>Pleosporomycetidae</taxon>
        <taxon>Pleosporales</taxon>
        <taxon>Massarineae</taxon>
        <taxon>Didymosphaeriaceae</taxon>
        <taxon>Karstenula</taxon>
    </lineage>
</organism>
<dbReference type="GO" id="GO:0006078">
    <property type="term" value="P:(1-&gt;6)-beta-D-glucan biosynthetic process"/>
    <property type="evidence" value="ECO:0007669"/>
    <property type="project" value="InterPro"/>
</dbReference>
<protein>
    <submittedName>
        <fullName evidence="5">Beta-1,6-glucan boisynthesis protein-like protein</fullName>
    </submittedName>
</protein>
<dbReference type="PANTHER" id="PTHR28154">
    <property type="entry name" value="CELL WALL SYNTHESIS PROTEIN KNH1-RELATED"/>
    <property type="match status" value="1"/>
</dbReference>
<dbReference type="GO" id="GO:0005576">
    <property type="term" value="C:extracellular region"/>
    <property type="evidence" value="ECO:0007669"/>
    <property type="project" value="TreeGrafter"/>
</dbReference>
<dbReference type="OrthoDB" id="2432613at2759"/>
<evidence type="ECO:0000259" key="4">
    <source>
        <dbReference type="Pfam" id="PF10342"/>
    </source>
</evidence>
<gene>
    <name evidence="5" type="ORF">P171DRAFT_433357</name>
</gene>
<dbReference type="InterPro" id="IPR045328">
    <property type="entry name" value="Kre9/Knh1"/>
</dbReference>